<evidence type="ECO:0000313" key="3">
    <source>
        <dbReference type="Proteomes" id="UP000501812"/>
    </source>
</evidence>
<protein>
    <recommendedName>
        <fullName evidence="4">HEAT repeat domain-containing protein</fullName>
    </recommendedName>
</protein>
<reference evidence="2 3" key="1">
    <citation type="submission" date="2020-04" db="EMBL/GenBank/DDBJ databases">
        <title>Luteolibacter sp. G-1-1-1 isolated from soil.</title>
        <authorList>
            <person name="Dahal R.H."/>
        </authorList>
    </citation>
    <scope>NUCLEOTIDE SEQUENCE [LARGE SCALE GENOMIC DNA]</scope>
    <source>
        <strain evidence="2 3">G-1-1-1</strain>
    </source>
</reference>
<evidence type="ECO:0000313" key="2">
    <source>
        <dbReference type="EMBL" id="QJE98936.1"/>
    </source>
</evidence>
<sequence>MIARCLLSLLAVLSCSCGEREKQESRSTPELKAARATRPVEREHDDPVPDAKAELRGELDAALKDPDGASRQQALEKLAWDAIDVDPDVAREAFEQLEPDSEASRKLVAHFAMRLADEDPEKAIAWAQGLEQSAERTEAFGSIAVVIAARDPERGAALVMAEMPEGKPHDRALVLVSQRWVQVAPEQAAEWVAGLPEGAARKAGLHEVISRWLAREPLAAATWIEARPEKGVQMAALAELASMLRNEPEEKKEQILSQFRDVEIRRKTENLLAQPPP</sequence>
<dbReference type="KEGG" id="luo:HHL09_25205"/>
<evidence type="ECO:0008006" key="4">
    <source>
        <dbReference type="Google" id="ProtNLM"/>
    </source>
</evidence>
<dbReference type="PROSITE" id="PS51257">
    <property type="entry name" value="PROKAR_LIPOPROTEIN"/>
    <property type="match status" value="1"/>
</dbReference>
<accession>A0A858RNE5</accession>
<name>A0A858RNE5_9BACT</name>
<evidence type="ECO:0000256" key="1">
    <source>
        <dbReference type="SAM" id="MobiDB-lite"/>
    </source>
</evidence>
<feature type="region of interest" description="Disordered" evidence="1">
    <location>
        <begin position="20"/>
        <end position="52"/>
    </location>
</feature>
<proteinExistence type="predicted"/>
<dbReference type="Proteomes" id="UP000501812">
    <property type="component" value="Chromosome"/>
</dbReference>
<gene>
    <name evidence="2" type="ORF">HHL09_25205</name>
</gene>
<dbReference type="EMBL" id="CP051774">
    <property type="protein sequence ID" value="QJE98936.1"/>
    <property type="molecule type" value="Genomic_DNA"/>
</dbReference>
<dbReference type="AlphaFoldDB" id="A0A858RNE5"/>
<dbReference type="RefSeq" id="WP_169457422.1">
    <property type="nucleotide sequence ID" value="NZ_CP051774.1"/>
</dbReference>
<organism evidence="2 3">
    <name type="scientific">Luteolibacter luteus</name>
    <dbReference type="NCBI Taxonomy" id="2728835"/>
    <lineage>
        <taxon>Bacteria</taxon>
        <taxon>Pseudomonadati</taxon>
        <taxon>Verrucomicrobiota</taxon>
        <taxon>Verrucomicrobiia</taxon>
        <taxon>Verrucomicrobiales</taxon>
        <taxon>Verrucomicrobiaceae</taxon>
        <taxon>Luteolibacter</taxon>
    </lineage>
</organism>
<keyword evidence="3" id="KW-1185">Reference proteome</keyword>